<keyword evidence="9" id="KW-0472">Membrane</keyword>
<comment type="catalytic activity">
    <reaction evidence="1">
        <text>ATP + protein L-histidine = ADP + protein N-phospho-L-histidine.</text>
        <dbReference type="EC" id="2.7.13.3"/>
    </reaction>
</comment>
<dbReference type="InterPro" id="IPR011712">
    <property type="entry name" value="Sig_transdc_His_kin_sub3_dim/P"/>
</dbReference>
<dbReference type="InterPro" id="IPR005467">
    <property type="entry name" value="His_kinase_dom"/>
</dbReference>
<keyword evidence="8" id="KW-0902">Two-component regulatory system</keyword>
<accession>A0A1I4YTS4</accession>
<dbReference type="STRING" id="649333.SAMN04487989_101280"/>
<feature type="domain" description="Histidine kinase" evidence="11">
    <location>
        <begin position="589"/>
        <end position="674"/>
    </location>
</feature>
<dbReference type="InterPro" id="IPR011990">
    <property type="entry name" value="TPR-like_helical_dom_sf"/>
</dbReference>
<dbReference type="OrthoDB" id="977000at2"/>
<dbReference type="GO" id="GO:0000155">
    <property type="term" value="F:phosphorelay sensor kinase activity"/>
    <property type="evidence" value="ECO:0007669"/>
    <property type="project" value="InterPro"/>
</dbReference>
<evidence type="ECO:0000256" key="8">
    <source>
        <dbReference type="ARBA" id="ARBA00023012"/>
    </source>
</evidence>
<dbReference type="GO" id="GO:0046983">
    <property type="term" value="F:protein dimerization activity"/>
    <property type="evidence" value="ECO:0007669"/>
    <property type="project" value="InterPro"/>
</dbReference>
<evidence type="ECO:0000256" key="9">
    <source>
        <dbReference type="SAM" id="Phobius"/>
    </source>
</evidence>
<keyword evidence="9" id="KW-1133">Transmembrane helix</keyword>
<feature type="signal peptide" evidence="10">
    <location>
        <begin position="1"/>
        <end position="20"/>
    </location>
</feature>
<evidence type="ECO:0000256" key="4">
    <source>
        <dbReference type="ARBA" id="ARBA00022679"/>
    </source>
</evidence>
<keyword evidence="4" id="KW-0808">Transferase</keyword>
<evidence type="ECO:0000256" key="1">
    <source>
        <dbReference type="ARBA" id="ARBA00000085"/>
    </source>
</evidence>
<keyword evidence="13" id="KW-1185">Reference proteome</keyword>
<dbReference type="InterPro" id="IPR036890">
    <property type="entry name" value="HATPase_C_sf"/>
</dbReference>
<evidence type="ECO:0000256" key="3">
    <source>
        <dbReference type="ARBA" id="ARBA00022553"/>
    </source>
</evidence>
<proteinExistence type="predicted"/>
<dbReference type="InterPro" id="IPR050482">
    <property type="entry name" value="Sensor_HK_TwoCompSys"/>
</dbReference>
<keyword evidence="3" id="KW-0597">Phosphoprotein</keyword>
<keyword evidence="5" id="KW-0547">Nucleotide-binding</keyword>
<dbReference type="CDD" id="cd16917">
    <property type="entry name" value="HATPase_UhpB-NarQ-NarX-like"/>
    <property type="match status" value="1"/>
</dbReference>
<dbReference type="GO" id="GO:0016020">
    <property type="term" value="C:membrane"/>
    <property type="evidence" value="ECO:0007669"/>
    <property type="project" value="InterPro"/>
</dbReference>
<dbReference type="SMART" id="SM00387">
    <property type="entry name" value="HATPase_c"/>
    <property type="match status" value="1"/>
</dbReference>
<evidence type="ECO:0000259" key="11">
    <source>
        <dbReference type="PROSITE" id="PS50109"/>
    </source>
</evidence>
<evidence type="ECO:0000313" key="13">
    <source>
        <dbReference type="Proteomes" id="UP000198705"/>
    </source>
</evidence>
<dbReference type="InterPro" id="IPR003594">
    <property type="entry name" value="HATPase_dom"/>
</dbReference>
<dbReference type="RefSeq" id="WP_092205860.1">
    <property type="nucleotide sequence ID" value="NZ_FOVN01000001.1"/>
</dbReference>
<name>A0A1I4YTS4_9FLAO</name>
<dbReference type="GO" id="GO:0005524">
    <property type="term" value="F:ATP binding"/>
    <property type="evidence" value="ECO:0007669"/>
    <property type="project" value="UniProtKB-KW"/>
</dbReference>
<feature type="transmembrane region" description="Helical" evidence="9">
    <location>
        <begin position="420"/>
        <end position="440"/>
    </location>
</feature>
<sequence length="674" mass="78119">MLLKKTLLLFFLFYCSILCAQQLPKNQLLDSVYFYRALSDNEDYNLNEREAFVRKAIEFSKKTKEDSIILKSKRQLATLFLRQFAVDSLFDLNHENLKLAKKLNDTLALAYINNVLGWYHSEKYQVDSSYSYYYNASKYFETLNMVKDQASAVSSMANIQFEERDYVGCESNAFRAIRLYKQLPKTDAVYDNLWGLYNLVAIAADELKLYDNAIQYHNEALSYSNKIEDNFLYTLYSKSNIALIYKELKQYDKALEIYQALFTKEDILKQEPENYALILGDYALLKHRSEGFDNQEIKEMLLKAYRISDSADNELSRMSVALNASEYYLDTGVLDSALTFANIAYSQGKASLINDVTLNALLLKSKIENPKKSVNYLNEYIHLNDSLINKERAIRNKFARIEFETEQVELENRQISRERLWLMILSAGLIITLVLLYIIITQRAKNKELKLMQQQQEANEEIYNLMLTQQDKVDEARSIEKKRISQDLHDGILGRLFGTRLSLDSLNMSSTEEAIQTRESYIQELKIIEQDIREVSHELNTDFISNSGYPDIIETLVETQTTAYGLKFTLHSDPDISWDEISNKTKIHIYRMLQESLQNIYKHAQANHVDISFNMKKNVIWFAISDDGSGFDLQKAKKGIGLKNMNSRVSEFEGELDIISEKDKGTTITIKIPI</sequence>
<dbReference type="PROSITE" id="PS50109">
    <property type="entry name" value="HIS_KIN"/>
    <property type="match status" value="1"/>
</dbReference>
<evidence type="ECO:0000256" key="10">
    <source>
        <dbReference type="SAM" id="SignalP"/>
    </source>
</evidence>
<keyword evidence="10" id="KW-0732">Signal</keyword>
<evidence type="ECO:0000313" key="12">
    <source>
        <dbReference type="EMBL" id="SFN41357.1"/>
    </source>
</evidence>
<keyword evidence="9" id="KW-0812">Transmembrane</keyword>
<keyword evidence="7" id="KW-0067">ATP-binding</keyword>
<dbReference type="InterPro" id="IPR019734">
    <property type="entry name" value="TPR_rpt"/>
</dbReference>
<organism evidence="12 13">
    <name type="scientific">Bizionia echini</name>
    <dbReference type="NCBI Taxonomy" id="649333"/>
    <lineage>
        <taxon>Bacteria</taxon>
        <taxon>Pseudomonadati</taxon>
        <taxon>Bacteroidota</taxon>
        <taxon>Flavobacteriia</taxon>
        <taxon>Flavobacteriales</taxon>
        <taxon>Flavobacteriaceae</taxon>
        <taxon>Bizionia</taxon>
    </lineage>
</organism>
<dbReference type="Gene3D" id="1.25.40.10">
    <property type="entry name" value="Tetratricopeptide repeat domain"/>
    <property type="match status" value="2"/>
</dbReference>
<dbReference type="EC" id="2.7.13.3" evidence="2"/>
<dbReference type="AlphaFoldDB" id="A0A1I4YTS4"/>
<dbReference type="Gene3D" id="3.30.565.10">
    <property type="entry name" value="Histidine kinase-like ATPase, C-terminal domain"/>
    <property type="match status" value="1"/>
</dbReference>
<evidence type="ECO:0000256" key="2">
    <source>
        <dbReference type="ARBA" id="ARBA00012438"/>
    </source>
</evidence>
<dbReference type="Pfam" id="PF07730">
    <property type="entry name" value="HisKA_3"/>
    <property type="match status" value="1"/>
</dbReference>
<evidence type="ECO:0000256" key="6">
    <source>
        <dbReference type="ARBA" id="ARBA00022777"/>
    </source>
</evidence>
<dbReference type="EMBL" id="FOVN01000001">
    <property type="protein sequence ID" value="SFN41357.1"/>
    <property type="molecule type" value="Genomic_DNA"/>
</dbReference>
<dbReference type="SMART" id="SM00028">
    <property type="entry name" value="TPR"/>
    <property type="match status" value="3"/>
</dbReference>
<dbReference type="Pfam" id="PF02518">
    <property type="entry name" value="HATPase_c"/>
    <property type="match status" value="1"/>
</dbReference>
<dbReference type="PANTHER" id="PTHR24421">
    <property type="entry name" value="NITRATE/NITRITE SENSOR PROTEIN NARX-RELATED"/>
    <property type="match status" value="1"/>
</dbReference>
<dbReference type="SUPFAM" id="SSF48452">
    <property type="entry name" value="TPR-like"/>
    <property type="match status" value="2"/>
</dbReference>
<feature type="chain" id="PRO_5011705129" description="histidine kinase" evidence="10">
    <location>
        <begin position="21"/>
        <end position="674"/>
    </location>
</feature>
<reference evidence="13" key="1">
    <citation type="submission" date="2016-10" db="EMBL/GenBank/DDBJ databases">
        <authorList>
            <person name="Varghese N."/>
            <person name="Submissions S."/>
        </authorList>
    </citation>
    <scope>NUCLEOTIDE SEQUENCE [LARGE SCALE GENOMIC DNA]</scope>
    <source>
        <strain evidence="13">DSM 23925</strain>
    </source>
</reference>
<dbReference type="PANTHER" id="PTHR24421:SF10">
    <property type="entry name" value="NITRATE_NITRITE SENSOR PROTEIN NARQ"/>
    <property type="match status" value="1"/>
</dbReference>
<evidence type="ECO:0000256" key="5">
    <source>
        <dbReference type="ARBA" id="ARBA00022741"/>
    </source>
</evidence>
<keyword evidence="6 12" id="KW-0418">Kinase</keyword>
<protein>
    <recommendedName>
        <fullName evidence="2">histidine kinase</fullName>
        <ecNumber evidence="2">2.7.13.3</ecNumber>
    </recommendedName>
</protein>
<evidence type="ECO:0000256" key="7">
    <source>
        <dbReference type="ARBA" id="ARBA00022840"/>
    </source>
</evidence>
<dbReference type="Proteomes" id="UP000198705">
    <property type="component" value="Unassembled WGS sequence"/>
</dbReference>
<gene>
    <name evidence="12" type="ORF">SAMN04487989_101280</name>
</gene>
<dbReference type="SUPFAM" id="SSF55874">
    <property type="entry name" value="ATPase domain of HSP90 chaperone/DNA topoisomerase II/histidine kinase"/>
    <property type="match status" value="1"/>
</dbReference>